<evidence type="ECO:0000256" key="13">
    <source>
        <dbReference type="ARBA" id="ARBA00022842"/>
    </source>
</evidence>
<comment type="subcellular location">
    <subcellularLocation>
        <location evidence="3 16">Cytoplasm</location>
    </subcellularLocation>
</comment>
<dbReference type="GO" id="GO:0000166">
    <property type="term" value="F:nucleotide binding"/>
    <property type="evidence" value="ECO:0007669"/>
    <property type="project" value="UniProtKB-KW"/>
</dbReference>
<dbReference type="GO" id="GO:0032264">
    <property type="term" value="P:IMP salvage"/>
    <property type="evidence" value="ECO:0007669"/>
    <property type="project" value="UniProtKB-UniPathway"/>
</dbReference>
<reference evidence="18 19" key="1">
    <citation type="submission" date="2018-06" db="EMBL/GenBank/DDBJ databases">
        <title>Genomic Encyclopedia of Type Strains, Phase IV (KMG-IV): sequencing the most valuable type-strain genomes for metagenomic binning, comparative biology and taxonomic classification.</title>
        <authorList>
            <person name="Goeker M."/>
        </authorList>
    </citation>
    <scope>NUCLEOTIDE SEQUENCE [LARGE SCALE GENOMIC DNA]</scope>
    <source>
        <strain evidence="18 19">DSM 22112</strain>
    </source>
</reference>
<keyword evidence="8 16" id="KW-0328">Glycosyltransferase</keyword>
<evidence type="ECO:0000313" key="18">
    <source>
        <dbReference type="EMBL" id="RBP67481.1"/>
    </source>
</evidence>
<dbReference type="GO" id="GO:0006166">
    <property type="term" value="P:purine ribonucleoside salvage"/>
    <property type="evidence" value="ECO:0007669"/>
    <property type="project" value="UniProtKB-KW"/>
</dbReference>
<dbReference type="RefSeq" id="WP_113920042.1">
    <property type="nucleotide sequence ID" value="NZ_QNRX01000004.1"/>
</dbReference>
<proteinExistence type="inferred from homology"/>
<dbReference type="GO" id="GO:0005829">
    <property type="term" value="C:cytosol"/>
    <property type="evidence" value="ECO:0007669"/>
    <property type="project" value="TreeGrafter"/>
</dbReference>
<evidence type="ECO:0000256" key="10">
    <source>
        <dbReference type="ARBA" id="ARBA00022723"/>
    </source>
</evidence>
<dbReference type="PANTHER" id="PTHR43340">
    <property type="entry name" value="HYPOXANTHINE-GUANINE PHOSPHORIBOSYLTRANSFERASE"/>
    <property type="match status" value="1"/>
</dbReference>
<dbReference type="InterPro" id="IPR029057">
    <property type="entry name" value="PRTase-like"/>
</dbReference>
<dbReference type="PANTHER" id="PTHR43340:SF1">
    <property type="entry name" value="HYPOXANTHINE PHOSPHORIBOSYLTRANSFERASE"/>
    <property type="match status" value="1"/>
</dbReference>
<comment type="function">
    <text evidence="2">Purine salvage pathway enzyme that catalyzes the transfer of the ribosyl-5-phosphate group from 5-phospho-alpha-D-ribose 1-diphosphate (PRPP) to the N9 position of the 6-oxopurines hypoxanthine and guanine to form the corresponding ribonucleotides IMP (inosine 5'-monophosphate) and GMP (guanosine 5'-monophosphate), with the release of PPi.</text>
</comment>
<evidence type="ECO:0000256" key="8">
    <source>
        <dbReference type="ARBA" id="ARBA00022676"/>
    </source>
</evidence>
<name>A0A366IBL7_9FIRM</name>
<keyword evidence="13 16" id="KW-0460">Magnesium</keyword>
<dbReference type="EMBL" id="QNRX01000004">
    <property type="protein sequence ID" value="RBP67481.1"/>
    <property type="molecule type" value="Genomic_DNA"/>
</dbReference>
<evidence type="ECO:0000256" key="12">
    <source>
        <dbReference type="ARBA" id="ARBA00022741"/>
    </source>
</evidence>
<keyword evidence="7 16" id="KW-0963">Cytoplasm</keyword>
<evidence type="ECO:0000256" key="14">
    <source>
        <dbReference type="ARBA" id="ARBA00048811"/>
    </source>
</evidence>
<comment type="caution">
    <text evidence="18">The sequence shown here is derived from an EMBL/GenBank/DDBJ whole genome shotgun (WGS) entry which is preliminary data.</text>
</comment>
<dbReference type="Gene3D" id="3.40.50.2020">
    <property type="match status" value="1"/>
</dbReference>
<protein>
    <recommendedName>
        <fullName evidence="16">Hypoxanthine phosphoribosyltransferase</fullName>
        <ecNumber evidence="16">2.4.2.8</ecNumber>
    </recommendedName>
</protein>
<dbReference type="GO" id="GO:0032263">
    <property type="term" value="P:GMP salvage"/>
    <property type="evidence" value="ECO:0007669"/>
    <property type="project" value="TreeGrafter"/>
</dbReference>
<comment type="pathway">
    <text evidence="4 16">Purine metabolism; IMP biosynthesis via salvage pathway; IMP from hypoxanthine: step 1/1.</text>
</comment>
<accession>A0A366IBL7</accession>
<comment type="similarity">
    <text evidence="6 16">Belongs to the purine/pyrimidine phosphoribosyltransferase family.</text>
</comment>
<evidence type="ECO:0000256" key="1">
    <source>
        <dbReference type="ARBA" id="ARBA00001946"/>
    </source>
</evidence>
<evidence type="ECO:0000256" key="9">
    <source>
        <dbReference type="ARBA" id="ARBA00022679"/>
    </source>
</evidence>
<evidence type="ECO:0000256" key="16">
    <source>
        <dbReference type="RuleBase" id="RU364099"/>
    </source>
</evidence>
<evidence type="ECO:0000256" key="7">
    <source>
        <dbReference type="ARBA" id="ARBA00022490"/>
    </source>
</evidence>
<comment type="pathway">
    <text evidence="5">Purine metabolism; GMP biosynthesis via salvage pathway; GMP from guanine: step 1/1.</text>
</comment>
<dbReference type="CDD" id="cd06223">
    <property type="entry name" value="PRTases_typeI"/>
    <property type="match status" value="1"/>
</dbReference>
<comment type="catalytic activity">
    <reaction evidence="15">
        <text>IMP + diphosphate = hypoxanthine + 5-phospho-alpha-D-ribose 1-diphosphate</text>
        <dbReference type="Rhea" id="RHEA:17973"/>
        <dbReference type="ChEBI" id="CHEBI:17368"/>
        <dbReference type="ChEBI" id="CHEBI:33019"/>
        <dbReference type="ChEBI" id="CHEBI:58017"/>
        <dbReference type="ChEBI" id="CHEBI:58053"/>
        <dbReference type="EC" id="2.4.2.8"/>
    </reaction>
    <physiologicalReaction direction="right-to-left" evidence="15">
        <dbReference type="Rhea" id="RHEA:17975"/>
    </physiologicalReaction>
</comment>
<keyword evidence="12 16" id="KW-0547">Nucleotide-binding</keyword>
<dbReference type="NCBIfam" id="TIGR01203">
    <property type="entry name" value="HGPRTase"/>
    <property type="match status" value="1"/>
</dbReference>
<evidence type="ECO:0000256" key="4">
    <source>
        <dbReference type="ARBA" id="ARBA00004669"/>
    </source>
</evidence>
<comment type="catalytic activity">
    <reaction evidence="14">
        <text>GMP + diphosphate = guanine + 5-phospho-alpha-D-ribose 1-diphosphate</text>
        <dbReference type="Rhea" id="RHEA:25424"/>
        <dbReference type="ChEBI" id="CHEBI:16235"/>
        <dbReference type="ChEBI" id="CHEBI:33019"/>
        <dbReference type="ChEBI" id="CHEBI:58017"/>
        <dbReference type="ChEBI" id="CHEBI:58115"/>
        <dbReference type="EC" id="2.4.2.8"/>
    </reaction>
    <physiologicalReaction direction="right-to-left" evidence="14">
        <dbReference type="Rhea" id="RHEA:25426"/>
    </physiologicalReaction>
</comment>
<dbReference type="EC" id="2.4.2.8" evidence="16"/>
<keyword evidence="19" id="KW-1185">Reference proteome</keyword>
<dbReference type="FunFam" id="3.40.50.2020:FF:000006">
    <property type="entry name" value="Hypoxanthine phosphoribosyltransferase"/>
    <property type="match status" value="1"/>
</dbReference>
<dbReference type="Proteomes" id="UP000253490">
    <property type="component" value="Unassembled WGS sequence"/>
</dbReference>
<dbReference type="GO" id="GO:0046100">
    <property type="term" value="P:hypoxanthine metabolic process"/>
    <property type="evidence" value="ECO:0007669"/>
    <property type="project" value="TreeGrafter"/>
</dbReference>
<dbReference type="OrthoDB" id="9802824at2"/>
<dbReference type="UniPathway" id="UPA00591">
    <property type="reaction ID" value="UER00648"/>
</dbReference>
<dbReference type="InterPro" id="IPR050408">
    <property type="entry name" value="HGPRT"/>
</dbReference>
<dbReference type="InterPro" id="IPR000836">
    <property type="entry name" value="PRTase_dom"/>
</dbReference>
<feature type="domain" description="Phosphoribosyltransferase" evidence="17">
    <location>
        <begin position="24"/>
        <end position="159"/>
    </location>
</feature>
<keyword evidence="9 16" id="KW-0808">Transferase</keyword>
<comment type="cofactor">
    <cofactor evidence="1 16">
        <name>Mg(2+)</name>
        <dbReference type="ChEBI" id="CHEBI:18420"/>
    </cofactor>
</comment>
<sequence length="179" mass="20255">MNKDIKKILIGEEELKEKIVELGKALTIEYKDKFPLVICVLKGAVLFMSDLVQKIDASLEMDFMAVSSYGDSTKTSGQVRIVKDLEKSVDGREVLIVEDIVDSGLTLAYLIKLLQERNAKSIKVCSLLEKPERHIADVKIDYVGFVVPDEFVVGYGLDYAERYRNLPYIGVLKEEIYND</sequence>
<dbReference type="SUPFAM" id="SSF53271">
    <property type="entry name" value="PRTase-like"/>
    <property type="match status" value="1"/>
</dbReference>
<evidence type="ECO:0000256" key="2">
    <source>
        <dbReference type="ARBA" id="ARBA00002049"/>
    </source>
</evidence>
<dbReference type="AlphaFoldDB" id="A0A366IBL7"/>
<evidence type="ECO:0000256" key="11">
    <source>
        <dbReference type="ARBA" id="ARBA00022726"/>
    </source>
</evidence>
<dbReference type="GO" id="GO:0004422">
    <property type="term" value="F:hypoxanthine phosphoribosyltransferase activity"/>
    <property type="evidence" value="ECO:0007669"/>
    <property type="project" value="InterPro"/>
</dbReference>
<dbReference type="InterPro" id="IPR005904">
    <property type="entry name" value="Hxn_phspho_trans"/>
</dbReference>
<dbReference type="GO" id="GO:0000287">
    <property type="term" value="F:magnesium ion binding"/>
    <property type="evidence" value="ECO:0007669"/>
    <property type="project" value="TreeGrafter"/>
</dbReference>
<evidence type="ECO:0000256" key="3">
    <source>
        <dbReference type="ARBA" id="ARBA00004496"/>
    </source>
</evidence>
<organism evidence="18 19">
    <name type="scientific">Alkalibaculum bacchi</name>
    <dbReference type="NCBI Taxonomy" id="645887"/>
    <lineage>
        <taxon>Bacteria</taxon>
        <taxon>Bacillati</taxon>
        <taxon>Bacillota</taxon>
        <taxon>Clostridia</taxon>
        <taxon>Eubacteriales</taxon>
        <taxon>Eubacteriaceae</taxon>
        <taxon>Alkalibaculum</taxon>
    </lineage>
</organism>
<dbReference type="GO" id="GO:0052657">
    <property type="term" value="F:guanine phosphoribosyltransferase activity"/>
    <property type="evidence" value="ECO:0007669"/>
    <property type="project" value="RHEA"/>
</dbReference>
<gene>
    <name evidence="18" type="ORF">DES36_104189</name>
</gene>
<evidence type="ECO:0000256" key="6">
    <source>
        <dbReference type="ARBA" id="ARBA00008391"/>
    </source>
</evidence>
<evidence type="ECO:0000259" key="17">
    <source>
        <dbReference type="Pfam" id="PF00156"/>
    </source>
</evidence>
<dbReference type="GO" id="GO:0006178">
    <property type="term" value="P:guanine salvage"/>
    <property type="evidence" value="ECO:0007669"/>
    <property type="project" value="TreeGrafter"/>
</dbReference>
<evidence type="ECO:0000256" key="5">
    <source>
        <dbReference type="ARBA" id="ARBA00004676"/>
    </source>
</evidence>
<dbReference type="Pfam" id="PF00156">
    <property type="entry name" value="Pribosyltran"/>
    <property type="match status" value="1"/>
</dbReference>
<keyword evidence="11 16" id="KW-0660">Purine salvage</keyword>
<evidence type="ECO:0000256" key="15">
    <source>
        <dbReference type="ARBA" id="ARBA00049402"/>
    </source>
</evidence>
<evidence type="ECO:0000313" key="19">
    <source>
        <dbReference type="Proteomes" id="UP000253490"/>
    </source>
</evidence>
<keyword evidence="10 16" id="KW-0479">Metal-binding</keyword>